<dbReference type="InterPro" id="IPR050618">
    <property type="entry name" value="Ubq-SigPath_Reg"/>
</dbReference>
<dbReference type="PROSITE" id="PS50188">
    <property type="entry name" value="B302_SPRY"/>
    <property type="match status" value="1"/>
</dbReference>
<dbReference type="GeneID" id="30968708"/>
<feature type="domain" description="B30.2/SPRY" evidence="3">
    <location>
        <begin position="236"/>
        <end position="424"/>
    </location>
</feature>
<dbReference type="InterPro" id="IPR013320">
    <property type="entry name" value="ConA-like_dom_sf"/>
</dbReference>
<feature type="region of interest" description="Disordered" evidence="1">
    <location>
        <begin position="242"/>
        <end position="261"/>
    </location>
</feature>
<name>A0A1D2VHF9_9ASCO</name>
<feature type="transmembrane region" description="Helical" evidence="2">
    <location>
        <begin position="106"/>
        <end position="133"/>
    </location>
</feature>
<dbReference type="SMART" id="SM00449">
    <property type="entry name" value="SPRY"/>
    <property type="match status" value="1"/>
</dbReference>
<keyword evidence="2" id="KW-0472">Membrane</keyword>
<dbReference type="InterPro" id="IPR001870">
    <property type="entry name" value="B30.2/SPRY"/>
</dbReference>
<protein>
    <submittedName>
        <fullName evidence="4">SPRY-domain-containing protein</fullName>
    </submittedName>
</protein>
<dbReference type="FunCoup" id="A0A1D2VHF9">
    <property type="interactions" value="27"/>
</dbReference>
<dbReference type="STRING" id="1344418.A0A1D2VHF9"/>
<dbReference type="RefSeq" id="XP_020047297.1">
    <property type="nucleotide sequence ID" value="XM_020195072.1"/>
</dbReference>
<accession>A0A1D2VHF9</accession>
<keyword evidence="5" id="KW-1185">Reference proteome</keyword>
<keyword evidence="2" id="KW-0812">Transmembrane</keyword>
<dbReference type="Pfam" id="PF00622">
    <property type="entry name" value="SPRY"/>
    <property type="match status" value="1"/>
</dbReference>
<dbReference type="EMBL" id="KV454480">
    <property type="protein sequence ID" value="ODV60990.1"/>
    <property type="molecule type" value="Genomic_DNA"/>
</dbReference>
<dbReference type="Proteomes" id="UP000095038">
    <property type="component" value="Unassembled WGS sequence"/>
</dbReference>
<gene>
    <name evidence="4" type="ORF">ASCRUDRAFT_91163</name>
</gene>
<sequence length="506" mass="57158">MVNITSKLTAIFSKNDGQSRNKNEGTLSYFQVMENKQNINPNDLHADLTSSNIANKIDQNIYHDSSYNHHNLNNNLNADYTDFSTIPIQPPNNGNNGNNDNLNLPLIIALSSSFGAILIAFIILIIYFIWLYINSSFNFNNSDGSSSSNDYSTTSFVIPNEYDDEENISQQENLYLSELSDVDLNYYNSSKIFQKFNPPTIVSYNSSLTDNEYRSIIDRGLEAFYFENSTTNDLDDLFNNTSSNQNQISNSNLNNTNSNSPSNNDINFIVHDKTEITFLNDTPSCVQLNLPLPVKERGEHGVLYFETKIFKLKKNSVISIGLITKPYPNFRLPGYNKFSVAYESSGIARINQPFNNAPNILPPLEEGDVVGIGFKPRLGTVFFTRNGKKLFEIIHNMRITLYPAIGSYNGTGNQVNVNLGKYGFVFIEANVKRWWFAPPNGVIGAPPAYGDDNLKYVVVERGEILPPEYPYDEETFFGPKALLLQNRKKAKIIKPNEFKNCKLLIK</sequence>
<reference evidence="5" key="1">
    <citation type="submission" date="2016-05" db="EMBL/GenBank/DDBJ databases">
        <title>Comparative genomics of biotechnologically important yeasts.</title>
        <authorList>
            <consortium name="DOE Joint Genome Institute"/>
            <person name="Riley R."/>
            <person name="Haridas S."/>
            <person name="Wolfe K.H."/>
            <person name="Lopes M.R."/>
            <person name="Hittinger C.T."/>
            <person name="Goker M."/>
            <person name="Salamov A."/>
            <person name="Wisecaver J."/>
            <person name="Long T.M."/>
            <person name="Aerts A.L."/>
            <person name="Barry K."/>
            <person name="Choi C."/>
            <person name="Clum A."/>
            <person name="Coughlan A.Y."/>
            <person name="Deshpande S."/>
            <person name="Douglass A.P."/>
            <person name="Hanson S.J."/>
            <person name="Klenk H.-P."/>
            <person name="Labutti K."/>
            <person name="Lapidus A."/>
            <person name="Lindquist E."/>
            <person name="Lipzen A."/>
            <person name="Meier-Kolthoff J.P."/>
            <person name="Ohm R.A."/>
            <person name="Otillar R.P."/>
            <person name="Pangilinan J."/>
            <person name="Peng Y."/>
            <person name="Rokas A."/>
            <person name="Rosa C.A."/>
            <person name="Scheuner C."/>
            <person name="Sibirny A.A."/>
            <person name="Slot J.C."/>
            <person name="Stielow J.B."/>
            <person name="Sun H."/>
            <person name="Kurtzman C.P."/>
            <person name="Blackwell M."/>
            <person name="Grigoriev I.V."/>
            <person name="Jeffries T.W."/>
        </authorList>
    </citation>
    <scope>NUCLEOTIDE SEQUENCE [LARGE SCALE GENOMIC DNA]</scope>
    <source>
        <strain evidence="5">DSM 1968</strain>
    </source>
</reference>
<dbReference type="InParanoid" id="A0A1D2VHF9"/>
<dbReference type="AlphaFoldDB" id="A0A1D2VHF9"/>
<dbReference type="PANTHER" id="PTHR12864">
    <property type="entry name" value="RAN BINDING PROTEIN 9-RELATED"/>
    <property type="match status" value="1"/>
</dbReference>
<dbReference type="SUPFAM" id="SSF49899">
    <property type="entry name" value="Concanavalin A-like lectins/glucanases"/>
    <property type="match status" value="1"/>
</dbReference>
<dbReference type="OrthoDB" id="258495at2759"/>
<evidence type="ECO:0000256" key="1">
    <source>
        <dbReference type="SAM" id="MobiDB-lite"/>
    </source>
</evidence>
<evidence type="ECO:0000313" key="4">
    <source>
        <dbReference type="EMBL" id="ODV60990.1"/>
    </source>
</evidence>
<evidence type="ECO:0000313" key="5">
    <source>
        <dbReference type="Proteomes" id="UP000095038"/>
    </source>
</evidence>
<evidence type="ECO:0000256" key="2">
    <source>
        <dbReference type="SAM" id="Phobius"/>
    </source>
</evidence>
<keyword evidence="2" id="KW-1133">Transmembrane helix</keyword>
<dbReference type="InterPro" id="IPR003877">
    <property type="entry name" value="SPRY_dom"/>
</dbReference>
<dbReference type="InterPro" id="IPR043136">
    <property type="entry name" value="B30.2/SPRY_sf"/>
</dbReference>
<organism evidence="4 5">
    <name type="scientific">Ascoidea rubescens DSM 1968</name>
    <dbReference type="NCBI Taxonomy" id="1344418"/>
    <lineage>
        <taxon>Eukaryota</taxon>
        <taxon>Fungi</taxon>
        <taxon>Dikarya</taxon>
        <taxon>Ascomycota</taxon>
        <taxon>Saccharomycotina</taxon>
        <taxon>Saccharomycetes</taxon>
        <taxon>Ascoideaceae</taxon>
        <taxon>Ascoidea</taxon>
    </lineage>
</organism>
<dbReference type="Gene3D" id="2.60.120.920">
    <property type="match status" value="1"/>
</dbReference>
<proteinExistence type="predicted"/>
<evidence type="ECO:0000259" key="3">
    <source>
        <dbReference type="PROSITE" id="PS50188"/>
    </source>
</evidence>